<evidence type="ECO:0000313" key="2">
    <source>
        <dbReference type="Proteomes" id="UP001162483"/>
    </source>
</evidence>
<gene>
    <name evidence="1" type="ORF">SPARVUS_LOCUS12506705</name>
</gene>
<keyword evidence="2" id="KW-1185">Reference proteome</keyword>
<reference evidence="1" key="1">
    <citation type="submission" date="2023-05" db="EMBL/GenBank/DDBJ databases">
        <authorList>
            <person name="Stuckert A."/>
        </authorList>
    </citation>
    <scope>NUCLEOTIDE SEQUENCE</scope>
</reference>
<feature type="non-terminal residue" evidence="1">
    <location>
        <position position="83"/>
    </location>
</feature>
<accession>A0ABN9FQT6</accession>
<dbReference type="EMBL" id="CATNWA010017214">
    <property type="protein sequence ID" value="CAI9598868.1"/>
    <property type="molecule type" value="Genomic_DNA"/>
</dbReference>
<comment type="caution">
    <text evidence="1">The sequence shown here is derived from an EMBL/GenBank/DDBJ whole genome shotgun (WGS) entry which is preliminary data.</text>
</comment>
<sequence>MISALMISSLQCHPPVPSSATHQCCPEVAPSSAAHQRRQCCQCHQSASPVSVAHQCPSVVPISVHQCCISVQHHQCLLINAHQ</sequence>
<proteinExistence type="predicted"/>
<protein>
    <submittedName>
        <fullName evidence="1">Uncharacterized protein</fullName>
    </submittedName>
</protein>
<evidence type="ECO:0000313" key="1">
    <source>
        <dbReference type="EMBL" id="CAI9598868.1"/>
    </source>
</evidence>
<organism evidence="1 2">
    <name type="scientific">Staurois parvus</name>
    <dbReference type="NCBI Taxonomy" id="386267"/>
    <lineage>
        <taxon>Eukaryota</taxon>
        <taxon>Metazoa</taxon>
        <taxon>Chordata</taxon>
        <taxon>Craniata</taxon>
        <taxon>Vertebrata</taxon>
        <taxon>Euteleostomi</taxon>
        <taxon>Amphibia</taxon>
        <taxon>Batrachia</taxon>
        <taxon>Anura</taxon>
        <taxon>Neobatrachia</taxon>
        <taxon>Ranoidea</taxon>
        <taxon>Ranidae</taxon>
        <taxon>Staurois</taxon>
    </lineage>
</organism>
<name>A0ABN9FQT6_9NEOB</name>
<dbReference type="Proteomes" id="UP001162483">
    <property type="component" value="Unassembled WGS sequence"/>
</dbReference>